<evidence type="ECO:0000313" key="4">
    <source>
        <dbReference type="Proteomes" id="UP000011131"/>
    </source>
</evidence>
<keyword evidence="4" id="KW-1185">Reference proteome</keyword>
<dbReference type="RefSeq" id="WP_015353234.1">
    <property type="nucleotide sequence ID" value="NC_020126.1"/>
</dbReference>
<dbReference type="KEGG" id="msd:MYSTI_07709"/>
<dbReference type="Gene3D" id="3.40.33.10">
    <property type="entry name" value="CAP"/>
    <property type="match status" value="1"/>
</dbReference>
<dbReference type="PROSITE" id="PS01009">
    <property type="entry name" value="CRISP_1"/>
    <property type="match status" value="1"/>
</dbReference>
<dbReference type="InterPro" id="IPR014044">
    <property type="entry name" value="CAP_dom"/>
</dbReference>
<dbReference type="InterPro" id="IPR035940">
    <property type="entry name" value="CAP_sf"/>
</dbReference>
<evidence type="ECO:0000256" key="1">
    <source>
        <dbReference type="SAM" id="MobiDB-lite"/>
    </source>
</evidence>
<dbReference type="PRINTS" id="PR00837">
    <property type="entry name" value="V5TPXLIKE"/>
</dbReference>
<organism evidence="3 4">
    <name type="scientific">Myxococcus stipitatus (strain DSM 14675 / JCM 12634 / Mx s8)</name>
    <dbReference type="NCBI Taxonomy" id="1278073"/>
    <lineage>
        <taxon>Bacteria</taxon>
        <taxon>Pseudomonadati</taxon>
        <taxon>Myxococcota</taxon>
        <taxon>Myxococcia</taxon>
        <taxon>Myxococcales</taxon>
        <taxon>Cystobacterineae</taxon>
        <taxon>Myxococcaceae</taxon>
        <taxon>Myxococcus</taxon>
    </lineage>
</organism>
<sequence>MRAWASCRIIAGMRLPSVALRTPLLVLLVLPLGCVSPSKSAQRKPAPSSQRSTTASAQRAPTPARAAPPEPRAAPASSAKDFALEMVQAHNEARREARPTPKPPLPPLVWSDAAARQAASWAKACKFEHNPNRGDLGENLAAATPDMWGTAQVVKSWADEASDYDHTRNTCRKGKVCGHYTQVVWRKTTGVGCATVLCKKNSPFGASFPTWQLWVCNYTPPGNFVGQRPY</sequence>
<dbReference type="STRING" id="1278073.MYSTI_07709"/>
<dbReference type="eggNOG" id="COG2340">
    <property type="taxonomic scope" value="Bacteria"/>
</dbReference>
<dbReference type="OrthoDB" id="9794228at2"/>
<dbReference type="Proteomes" id="UP000011131">
    <property type="component" value="Chromosome"/>
</dbReference>
<dbReference type="HOGENOM" id="CLU_035730_8_3_7"/>
<dbReference type="SMART" id="SM00198">
    <property type="entry name" value="SCP"/>
    <property type="match status" value="1"/>
</dbReference>
<name>L7UJ35_MYXSD</name>
<dbReference type="EMBL" id="CP004025">
    <property type="protein sequence ID" value="AGC48981.1"/>
    <property type="molecule type" value="Genomic_DNA"/>
</dbReference>
<feature type="compositionally biased region" description="Low complexity" evidence="1">
    <location>
        <begin position="51"/>
        <end position="65"/>
    </location>
</feature>
<dbReference type="GO" id="GO:0005576">
    <property type="term" value="C:extracellular region"/>
    <property type="evidence" value="ECO:0007669"/>
    <property type="project" value="InterPro"/>
</dbReference>
<protein>
    <submittedName>
        <fullName evidence="3">SCP-like family protein</fullName>
    </submittedName>
</protein>
<gene>
    <name evidence="3" type="ordered locus">MYSTI_07709</name>
</gene>
<dbReference type="InterPro" id="IPR018244">
    <property type="entry name" value="Allrgn_V5/Tpx1_CS"/>
</dbReference>
<evidence type="ECO:0000259" key="2">
    <source>
        <dbReference type="SMART" id="SM00198"/>
    </source>
</evidence>
<dbReference type="PANTHER" id="PTHR10334">
    <property type="entry name" value="CYSTEINE-RICH SECRETORY PROTEIN-RELATED"/>
    <property type="match status" value="1"/>
</dbReference>
<reference evidence="3 4" key="1">
    <citation type="journal article" date="2013" name="Genome Announc.">
        <title>Complete genome sequence of Myxococcus stipitatus strain DSM 14675, a fruiting myxobacterium.</title>
        <authorList>
            <person name="Huntley S."/>
            <person name="Kneip S."/>
            <person name="Treuner-Lange A."/>
            <person name="Sogaard-Andersen L."/>
        </authorList>
    </citation>
    <scope>NUCLEOTIDE SEQUENCE [LARGE SCALE GENOMIC DNA]</scope>
    <source>
        <strain evidence="4">DSM 14675 / JCM 12634 / Mx s8</strain>
    </source>
</reference>
<proteinExistence type="predicted"/>
<dbReference type="PATRIC" id="fig|1278073.3.peg.7841"/>
<dbReference type="AlphaFoldDB" id="L7UJ35"/>
<dbReference type="SUPFAM" id="SSF55797">
    <property type="entry name" value="PR-1-like"/>
    <property type="match status" value="1"/>
</dbReference>
<feature type="domain" description="SCP" evidence="2">
    <location>
        <begin position="81"/>
        <end position="226"/>
    </location>
</feature>
<accession>L7UJ35</accession>
<feature type="region of interest" description="Disordered" evidence="1">
    <location>
        <begin position="37"/>
        <end position="109"/>
    </location>
</feature>
<dbReference type="InterPro" id="IPR001283">
    <property type="entry name" value="CRISP-related"/>
</dbReference>
<evidence type="ECO:0000313" key="3">
    <source>
        <dbReference type="EMBL" id="AGC48981.1"/>
    </source>
</evidence>
<dbReference type="Pfam" id="PF00188">
    <property type="entry name" value="CAP"/>
    <property type="match status" value="1"/>
</dbReference>